<dbReference type="Proteomes" id="UP000800092">
    <property type="component" value="Unassembled WGS sequence"/>
</dbReference>
<feature type="compositionally biased region" description="Basic and acidic residues" evidence="1">
    <location>
        <begin position="150"/>
        <end position="164"/>
    </location>
</feature>
<evidence type="ECO:0000313" key="5">
    <source>
        <dbReference type="Proteomes" id="UP000800092"/>
    </source>
</evidence>
<dbReference type="OrthoDB" id="3533814at2759"/>
<proteinExistence type="predicted"/>
<evidence type="ECO:0000256" key="1">
    <source>
        <dbReference type="SAM" id="MobiDB-lite"/>
    </source>
</evidence>
<feature type="domain" description="DUF6594" evidence="3">
    <location>
        <begin position="103"/>
        <end position="369"/>
    </location>
</feature>
<feature type="compositionally biased region" description="Polar residues" evidence="1">
    <location>
        <begin position="25"/>
        <end position="38"/>
    </location>
</feature>
<keyword evidence="2" id="KW-1133">Transmembrane helix</keyword>
<dbReference type="PANTHER" id="PTHR34502">
    <property type="entry name" value="DUF6594 DOMAIN-CONTAINING PROTEIN-RELATED"/>
    <property type="match status" value="1"/>
</dbReference>
<dbReference type="EMBL" id="ML991786">
    <property type="protein sequence ID" value="KAF2236189.1"/>
    <property type="molecule type" value="Genomic_DNA"/>
</dbReference>
<keyword evidence="2" id="KW-0472">Membrane</keyword>
<dbReference type="InterPro" id="IPR046529">
    <property type="entry name" value="DUF6594"/>
</dbReference>
<accession>A0A6A6HEC4</accession>
<keyword evidence="2" id="KW-0812">Transmembrane</keyword>
<evidence type="ECO:0000259" key="3">
    <source>
        <dbReference type="Pfam" id="PF20237"/>
    </source>
</evidence>
<feature type="transmembrane region" description="Helical" evidence="2">
    <location>
        <begin position="330"/>
        <end position="351"/>
    </location>
</feature>
<feature type="compositionally biased region" description="Basic and acidic residues" evidence="1">
    <location>
        <begin position="1"/>
        <end position="12"/>
    </location>
</feature>
<keyword evidence="5" id="KW-1185">Reference proteome</keyword>
<reference evidence="4" key="1">
    <citation type="journal article" date="2020" name="Stud. Mycol.">
        <title>101 Dothideomycetes genomes: a test case for predicting lifestyles and emergence of pathogens.</title>
        <authorList>
            <person name="Haridas S."/>
            <person name="Albert R."/>
            <person name="Binder M."/>
            <person name="Bloem J."/>
            <person name="Labutti K."/>
            <person name="Salamov A."/>
            <person name="Andreopoulos B."/>
            <person name="Baker S."/>
            <person name="Barry K."/>
            <person name="Bills G."/>
            <person name="Bluhm B."/>
            <person name="Cannon C."/>
            <person name="Castanera R."/>
            <person name="Culley D."/>
            <person name="Daum C."/>
            <person name="Ezra D."/>
            <person name="Gonzalez J."/>
            <person name="Henrissat B."/>
            <person name="Kuo A."/>
            <person name="Liang C."/>
            <person name="Lipzen A."/>
            <person name="Lutzoni F."/>
            <person name="Magnuson J."/>
            <person name="Mondo S."/>
            <person name="Nolan M."/>
            <person name="Ohm R."/>
            <person name="Pangilinan J."/>
            <person name="Park H.-J."/>
            <person name="Ramirez L."/>
            <person name="Alfaro M."/>
            <person name="Sun H."/>
            <person name="Tritt A."/>
            <person name="Yoshinaga Y."/>
            <person name="Zwiers L.-H."/>
            <person name="Turgeon B."/>
            <person name="Goodwin S."/>
            <person name="Spatafora J."/>
            <person name="Crous P."/>
            <person name="Grigoriev I."/>
        </authorList>
    </citation>
    <scope>NUCLEOTIDE SEQUENCE</scope>
    <source>
        <strain evidence="4">Tuck. ex Michener</strain>
    </source>
</reference>
<feature type="transmembrane region" description="Helical" evidence="2">
    <location>
        <begin position="357"/>
        <end position="375"/>
    </location>
</feature>
<feature type="region of interest" description="Disordered" evidence="1">
    <location>
        <begin position="1"/>
        <end position="54"/>
    </location>
</feature>
<dbReference type="Pfam" id="PF20237">
    <property type="entry name" value="DUF6594"/>
    <property type="match status" value="1"/>
</dbReference>
<protein>
    <recommendedName>
        <fullName evidence="3">DUF6594 domain-containing protein</fullName>
    </recommendedName>
</protein>
<evidence type="ECO:0000256" key="2">
    <source>
        <dbReference type="SAM" id="Phobius"/>
    </source>
</evidence>
<organism evidence="4 5">
    <name type="scientific">Viridothelium virens</name>
    <name type="common">Speckled blister lichen</name>
    <name type="synonym">Trypethelium virens</name>
    <dbReference type="NCBI Taxonomy" id="1048519"/>
    <lineage>
        <taxon>Eukaryota</taxon>
        <taxon>Fungi</taxon>
        <taxon>Dikarya</taxon>
        <taxon>Ascomycota</taxon>
        <taxon>Pezizomycotina</taxon>
        <taxon>Dothideomycetes</taxon>
        <taxon>Dothideomycetes incertae sedis</taxon>
        <taxon>Trypetheliales</taxon>
        <taxon>Trypetheliaceae</taxon>
        <taxon>Viridothelium</taxon>
    </lineage>
</organism>
<sequence>MDRSKDEVRELEEGLQCTDLEKSPTLFSPTSTTKSQSPFFPGEGRGRENEPRNAWNPISSLWAALRLTSKRLSKRSAASDSKKPSAAPNSVLVRQLESCPRGYPNFAAFLDSDESFMVYRRFGYLQSRLLLEKQDELRKLETTLDEWDERDGKQDPDKVNRRDLSEEDAAPRRALFVQIEEKFRDYASLLTVAQQLVSFNKPAASDYKSIINYMNQVAPVPKREAAWVRCREDLVTLRHRREHAWLDSGIEHLLKFLQQRMGAKEIIEYLFRSPETKQKCQGPGVYYDHERINNFASGIIIFAILTLLVVPIYVLYHLVADIGTSRSDAICIGVLLVFTLAFSAILSLFTRARRHEILGSAAAYCAVLVVFLGNVGHNTQ</sequence>
<name>A0A6A6HEC4_VIRVR</name>
<evidence type="ECO:0000313" key="4">
    <source>
        <dbReference type="EMBL" id="KAF2236189.1"/>
    </source>
</evidence>
<feature type="region of interest" description="Disordered" evidence="1">
    <location>
        <begin position="147"/>
        <end position="166"/>
    </location>
</feature>
<dbReference type="PANTHER" id="PTHR34502:SF3">
    <property type="entry name" value="DUF6594 DOMAIN-CONTAINING PROTEIN"/>
    <property type="match status" value="1"/>
</dbReference>
<gene>
    <name evidence="4" type="ORF">EV356DRAFT_498626</name>
</gene>
<feature type="transmembrane region" description="Helical" evidence="2">
    <location>
        <begin position="295"/>
        <end position="318"/>
    </location>
</feature>
<dbReference type="AlphaFoldDB" id="A0A6A6HEC4"/>